<dbReference type="SUPFAM" id="SSF56796">
    <property type="entry name" value="Dehydroquinate synthase-like"/>
    <property type="match status" value="1"/>
</dbReference>
<evidence type="ECO:0000256" key="4">
    <source>
        <dbReference type="ARBA" id="ARBA00023027"/>
    </source>
</evidence>
<evidence type="ECO:0000259" key="5">
    <source>
        <dbReference type="Pfam" id="PF00465"/>
    </source>
</evidence>
<dbReference type="InterPro" id="IPR039697">
    <property type="entry name" value="Alcohol_dehydrogenase_Fe"/>
</dbReference>
<evidence type="ECO:0000256" key="2">
    <source>
        <dbReference type="ARBA" id="ARBA00007358"/>
    </source>
</evidence>
<dbReference type="Pfam" id="PF25137">
    <property type="entry name" value="ADH_Fe_C"/>
    <property type="match status" value="1"/>
</dbReference>
<dbReference type="PANTHER" id="PTHR11496:SF102">
    <property type="entry name" value="ALCOHOL DEHYDROGENASE 4"/>
    <property type="match status" value="1"/>
</dbReference>
<gene>
    <name evidence="7" type="ORF">PSQ19_16300</name>
</gene>
<dbReference type="PROSITE" id="PS00913">
    <property type="entry name" value="ADH_IRON_1"/>
    <property type="match status" value="1"/>
</dbReference>
<name>A0ABY7YMM8_9HYPH</name>
<evidence type="ECO:0000256" key="3">
    <source>
        <dbReference type="ARBA" id="ARBA00023002"/>
    </source>
</evidence>
<dbReference type="CDD" id="cd08551">
    <property type="entry name" value="Fe-ADH"/>
    <property type="match status" value="1"/>
</dbReference>
<reference evidence="7 8" key="1">
    <citation type="submission" date="2023-02" db="EMBL/GenBank/DDBJ databases">
        <title>Devosia algicola sp. nov., isolated from the phycosphere of marine algae.</title>
        <authorList>
            <person name="Kim J.M."/>
            <person name="Lee J.K."/>
            <person name="Choi B.J."/>
            <person name="Bayburt H."/>
            <person name="Jeon C.O."/>
        </authorList>
    </citation>
    <scope>NUCLEOTIDE SEQUENCE [LARGE SCALE GENOMIC DNA]</scope>
    <source>
        <strain evidence="7 8">G20-9</strain>
    </source>
</reference>
<dbReference type="RefSeq" id="WP_282218596.1">
    <property type="nucleotide sequence ID" value="NZ_CP118246.1"/>
</dbReference>
<comment type="similarity">
    <text evidence="2">Belongs to the iron-containing alcohol dehydrogenase family.</text>
</comment>
<dbReference type="InterPro" id="IPR056798">
    <property type="entry name" value="ADH_Fe_C"/>
</dbReference>
<comment type="cofactor">
    <cofactor evidence="1">
        <name>Fe cation</name>
        <dbReference type="ChEBI" id="CHEBI:24875"/>
    </cofactor>
</comment>
<dbReference type="InterPro" id="IPR018211">
    <property type="entry name" value="ADH_Fe_CS"/>
</dbReference>
<organism evidence="7 8">
    <name type="scientific">Devosia algicola</name>
    <dbReference type="NCBI Taxonomy" id="3026418"/>
    <lineage>
        <taxon>Bacteria</taxon>
        <taxon>Pseudomonadati</taxon>
        <taxon>Pseudomonadota</taxon>
        <taxon>Alphaproteobacteria</taxon>
        <taxon>Hyphomicrobiales</taxon>
        <taxon>Devosiaceae</taxon>
        <taxon>Devosia</taxon>
    </lineage>
</organism>
<keyword evidence="8" id="KW-1185">Reference proteome</keyword>
<dbReference type="EMBL" id="CP118246">
    <property type="protein sequence ID" value="WDR02190.1"/>
    <property type="molecule type" value="Genomic_DNA"/>
</dbReference>
<keyword evidence="4" id="KW-0520">NAD</keyword>
<dbReference type="Pfam" id="PF00465">
    <property type="entry name" value="Fe-ADH"/>
    <property type="match status" value="1"/>
</dbReference>
<dbReference type="InterPro" id="IPR001670">
    <property type="entry name" value="ADH_Fe/GldA"/>
</dbReference>
<feature type="domain" description="Alcohol dehydrogenase iron-type/glycerol dehydrogenase GldA" evidence="5">
    <location>
        <begin position="25"/>
        <end position="186"/>
    </location>
</feature>
<dbReference type="Gene3D" id="3.40.50.1970">
    <property type="match status" value="1"/>
</dbReference>
<feature type="domain" description="Fe-containing alcohol dehydrogenase-like C-terminal" evidence="6">
    <location>
        <begin position="197"/>
        <end position="383"/>
    </location>
</feature>
<accession>A0ABY7YMM8</accession>
<sequence length="384" mass="40596">MCAATLGSKKLGQATYGAPLRIERPTRIEFGIGKISSARQWATDKGAKRTLVLSDQYNANRVDQLDLPGKVFVHGDLVSEPDLVSVNKALSVAREVSADLIIGFGGGSVMDCAKLVSVLVSARQSIQDIAGVGNAPQRSVFLMQVPTTSGTGSEVGSRALVTDPGTQQKISVESTHMLADVAIIDPALTVSLPSAITATTGIDALAHCVEAFTSTRAHPLIDMYARQGIELVGRFLGRAVRDGADLEARAGLSFASCIGGYCLGPVNTTAGHAISYPLGTRHNVAHGLANAVIFPHTLAFNQHSTPGKTREIAHSLGFADGDTFAGAYQFCSDLGIGMRMAELGVSPSDLEPMADEAFKIRRLLDYNPREMSKEAILEIYKASL</sequence>
<dbReference type="PANTHER" id="PTHR11496">
    <property type="entry name" value="ALCOHOL DEHYDROGENASE"/>
    <property type="match status" value="1"/>
</dbReference>
<evidence type="ECO:0000256" key="1">
    <source>
        <dbReference type="ARBA" id="ARBA00001962"/>
    </source>
</evidence>
<dbReference type="Proteomes" id="UP001220530">
    <property type="component" value="Chromosome"/>
</dbReference>
<evidence type="ECO:0000259" key="6">
    <source>
        <dbReference type="Pfam" id="PF25137"/>
    </source>
</evidence>
<keyword evidence="3" id="KW-0560">Oxidoreductase</keyword>
<protein>
    <submittedName>
        <fullName evidence="7">Iron-containing alcohol dehydrogenase</fullName>
    </submittedName>
</protein>
<proteinExistence type="inferred from homology"/>
<evidence type="ECO:0000313" key="8">
    <source>
        <dbReference type="Proteomes" id="UP001220530"/>
    </source>
</evidence>
<evidence type="ECO:0000313" key="7">
    <source>
        <dbReference type="EMBL" id="WDR02190.1"/>
    </source>
</evidence>
<dbReference type="Gene3D" id="1.20.1090.10">
    <property type="entry name" value="Dehydroquinate synthase-like - alpha domain"/>
    <property type="match status" value="1"/>
</dbReference>